<dbReference type="GO" id="GO:0019005">
    <property type="term" value="C:SCF ubiquitin ligase complex"/>
    <property type="evidence" value="ECO:0007669"/>
    <property type="project" value="TreeGrafter"/>
</dbReference>
<evidence type="ECO:0008006" key="3">
    <source>
        <dbReference type="Google" id="ProtNLM"/>
    </source>
</evidence>
<proteinExistence type="predicted"/>
<dbReference type="AlphaFoldDB" id="A0AA39R8Z9"/>
<dbReference type="Proteomes" id="UP001166286">
    <property type="component" value="Unassembled WGS sequence"/>
</dbReference>
<dbReference type="Gene3D" id="3.80.10.10">
    <property type="entry name" value="Ribonuclease Inhibitor"/>
    <property type="match status" value="1"/>
</dbReference>
<dbReference type="GO" id="GO:0031146">
    <property type="term" value="P:SCF-dependent proteasomal ubiquitin-dependent protein catabolic process"/>
    <property type="evidence" value="ECO:0007669"/>
    <property type="project" value="TreeGrafter"/>
</dbReference>
<dbReference type="PANTHER" id="PTHR13318">
    <property type="entry name" value="PARTNER OF PAIRED, ISOFORM B-RELATED"/>
    <property type="match status" value="1"/>
</dbReference>
<dbReference type="SUPFAM" id="SSF52047">
    <property type="entry name" value="RNI-like"/>
    <property type="match status" value="1"/>
</dbReference>
<gene>
    <name evidence="1" type="ORF">JMJ35_001878</name>
</gene>
<reference evidence="1" key="1">
    <citation type="submission" date="2023-03" db="EMBL/GenBank/DDBJ databases">
        <title>Complete genome of Cladonia borealis.</title>
        <authorList>
            <person name="Park H."/>
        </authorList>
    </citation>
    <scope>NUCLEOTIDE SEQUENCE</scope>
    <source>
        <strain evidence="1">ANT050790</strain>
    </source>
</reference>
<accession>A0AA39R8Z9</accession>
<dbReference type="InterPro" id="IPR032675">
    <property type="entry name" value="LRR_dom_sf"/>
</dbReference>
<organism evidence="1 2">
    <name type="scientific">Cladonia borealis</name>
    <dbReference type="NCBI Taxonomy" id="184061"/>
    <lineage>
        <taxon>Eukaryota</taxon>
        <taxon>Fungi</taxon>
        <taxon>Dikarya</taxon>
        <taxon>Ascomycota</taxon>
        <taxon>Pezizomycotina</taxon>
        <taxon>Lecanoromycetes</taxon>
        <taxon>OSLEUM clade</taxon>
        <taxon>Lecanoromycetidae</taxon>
        <taxon>Lecanorales</taxon>
        <taxon>Lecanorineae</taxon>
        <taxon>Cladoniaceae</taxon>
        <taxon>Cladonia</taxon>
    </lineage>
</organism>
<evidence type="ECO:0000313" key="1">
    <source>
        <dbReference type="EMBL" id="KAK0515844.1"/>
    </source>
</evidence>
<comment type="caution">
    <text evidence="1">The sequence shown here is derived from an EMBL/GenBank/DDBJ whole genome shotgun (WGS) entry which is preliminary data.</text>
</comment>
<dbReference type="EMBL" id="JAFEKC020000003">
    <property type="protein sequence ID" value="KAK0515844.1"/>
    <property type="molecule type" value="Genomic_DNA"/>
</dbReference>
<name>A0AA39R8Z9_9LECA</name>
<keyword evidence="2" id="KW-1185">Reference proteome</keyword>
<protein>
    <recommendedName>
        <fullName evidence="3">F-box domain-containing protein</fullName>
    </recommendedName>
</protein>
<sequence>MASNNHPLMIIEIVAIVFDHLQYIDETSSLFACAQVNRLWAEEAIRLIWSQGNCWGHEVKYLLKVPNYRRQSYANHMRSIDDLWFKDLKYYHSVLLAPLKFPRLRSASFLIPYHRDEKFRVQYLVPSLRKLEIYEHGWDHEYGFGDYANFDYVSDDFFLQIEKRCPNLEEFEIERPQNNSQAESILRVLRNTPSIQRLSITSNRHCSHCDLKDGPAKDAYMYLFALLAKHATLRELKWRMLMFRALVEEVTKTTTRPFCQLRNLDCHATNTAMVSLLPHLPDLKILRLDIDLPRSRYGIDLSILPSIAHCTNLRALKLSISSACNEVRIPLQEVLDFTSACNQLEQLEISTGLSYLIEIPGFTDSHFEVLVSQLPNLRKLELRLGLKELISTQSLLSLGAHCPCLEKLDLGGVFDLSLLGITDRVLFPNLRETILRKVESSSGSSADTCATMMYYHAPKSYLGVMHSDEFGTAVEKAHRSLCEKPHVFLLNQALKNLGKLKDCIEQSLPV</sequence>
<evidence type="ECO:0000313" key="2">
    <source>
        <dbReference type="Proteomes" id="UP001166286"/>
    </source>
</evidence>